<name>A0A427AQ87_ENSVE</name>
<feature type="region of interest" description="Disordered" evidence="1">
    <location>
        <begin position="1"/>
        <end position="90"/>
    </location>
</feature>
<feature type="compositionally biased region" description="Basic and acidic residues" evidence="1">
    <location>
        <begin position="61"/>
        <end position="79"/>
    </location>
</feature>
<evidence type="ECO:0000313" key="3">
    <source>
        <dbReference type="Proteomes" id="UP000287651"/>
    </source>
</evidence>
<reference evidence="2 3" key="1">
    <citation type="journal article" date="2014" name="Agronomy (Basel)">
        <title>A Draft Genome Sequence for Ensete ventricosum, the Drought-Tolerant Tree Against Hunger.</title>
        <authorList>
            <person name="Harrison J."/>
            <person name="Moore K.A."/>
            <person name="Paszkiewicz K."/>
            <person name="Jones T."/>
            <person name="Grant M."/>
            <person name="Ambacheew D."/>
            <person name="Muzemil S."/>
            <person name="Studholme D.J."/>
        </authorList>
    </citation>
    <scope>NUCLEOTIDE SEQUENCE [LARGE SCALE GENOMIC DNA]</scope>
</reference>
<feature type="non-terminal residue" evidence="2">
    <location>
        <position position="1"/>
    </location>
</feature>
<dbReference type="EMBL" id="AMZH03001696">
    <property type="protein sequence ID" value="RRT78363.1"/>
    <property type="molecule type" value="Genomic_DNA"/>
</dbReference>
<gene>
    <name evidence="2" type="ORF">B296_00021007</name>
</gene>
<organism evidence="2 3">
    <name type="scientific">Ensete ventricosum</name>
    <name type="common">Abyssinian banana</name>
    <name type="synonym">Musa ensete</name>
    <dbReference type="NCBI Taxonomy" id="4639"/>
    <lineage>
        <taxon>Eukaryota</taxon>
        <taxon>Viridiplantae</taxon>
        <taxon>Streptophyta</taxon>
        <taxon>Embryophyta</taxon>
        <taxon>Tracheophyta</taxon>
        <taxon>Spermatophyta</taxon>
        <taxon>Magnoliopsida</taxon>
        <taxon>Liliopsida</taxon>
        <taxon>Zingiberales</taxon>
        <taxon>Musaceae</taxon>
        <taxon>Ensete</taxon>
    </lineage>
</organism>
<accession>A0A427AQ87</accession>
<comment type="caution">
    <text evidence="2">The sequence shown here is derived from an EMBL/GenBank/DDBJ whole genome shotgun (WGS) entry which is preliminary data.</text>
</comment>
<sequence>RLISKHGPRVDQKGTRGPRTRGVLTASRPSVPPRQTKRNPKQCISLSRYDYRSRLISQPGPREDHKSTRGPRTRGDPIKAVESSTSDSTARVHHVAFRRGTRPGPTLVLRDNIKIIRPGSCRTNMARDVGTQRWVWRWSPSSHGCRHTGLTCRNPGARIPSQAVLDSPPSLSLSYPSVVLRLVEP</sequence>
<evidence type="ECO:0000313" key="2">
    <source>
        <dbReference type="EMBL" id="RRT78363.1"/>
    </source>
</evidence>
<dbReference type="AlphaFoldDB" id="A0A427AQ87"/>
<evidence type="ECO:0000256" key="1">
    <source>
        <dbReference type="SAM" id="MobiDB-lite"/>
    </source>
</evidence>
<proteinExistence type="predicted"/>
<dbReference type="Proteomes" id="UP000287651">
    <property type="component" value="Unassembled WGS sequence"/>
</dbReference>
<protein>
    <submittedName>
        <fullName evidence="2">Uncharacterized protein</fullName>
    </submittedName>
</protein>